<evidence type="ECO:0000256" key="2">
    <source>
        <dbReference type="ARBA" id="ARBA00010841"/>
    </source>
</evidence>
<proteinExistence type="inferred from homology"/>
<dbReference type="GeneTree" id="ENSGT00730000111240"/>
<dbReference type="Pfam" id="PF14988">
    <property type="entry name" value="DUF4515"/>
    <property type="match status" value="1"/>
</dbReference>
<reference evidence="10" key="2">
    <citation type="submission" date="2025-09" db="UniProtKB">
        <authorList>
            <consortium name="Ensembl"/>
        </authorList>
    </citation>
    <scope>IDENTIFICATION</scope>
</reference>
<dbReference type="GO" id="GO:0008017">
    <property type="term" value="F:microtubule binding"/>
    <property type="evidence" value="ECO:0007669"/>
    <property type="project" value="TreeGrafter"/>
</dbReference>
<feature type="coiled-coil region" evidence="7">
    <location>
        <begin position="254"/>
        <end position="299"/>
    </location>
</feature>
<organism evidence="10 11">
    <name type="scientific">Sander lucioperca</name>
    <name type="common">Pike-perch</name>
    <name type="synonym">Perca lucioperca</name>
    <dbReference type="NCBI Taxonomy" id="283035"/>
    <lineage>
        <taxon>Eukaryota</taxon>
        <taxon>Metazoa</taxon>
        <taxon>Chordata</taxon>
        <taxon>Craniata</taxon>
        <taxon>Vertebrata</taxon>
        <taxon>Euteleostomi</taxon>
        <taxon>Actinopterygii</taxon>
        <taxon>Neopterygii</taxon>
        <taxon>Teleostei</taxon>
        <taxon>Neoteleostei</taxon>
        <taxon>Acanthomorphata</taxon>
        <taxon>Eupercaria</taxon>
        <taxon>Perciformes</taxon>
        <taxon>Percoidei</taxon>
        <taxon>Percidae</taxon>
        <taxon>Luciopercinae</taxon>
        <taxon>Sander</taxon>
    </lineage>
</organism>
<evidence type="ECO:0000313" key="11">
    <source>
        <dbReference type="Proteomes" id="UP000694568"/>
    </source>
</evidence>
<keyword evidence="8" id="KW-0812">Transmembrane</keyword>
<evidence type="ECO:0000256" key="8">
    <source>
        <dbReference type="SAM" id="Phobius"/>
    </source>
</evidence>
<evidence type="ECO:0000256" key="1">
    <source>
        <dbReference type="ARBA" id="ARBA00004138"/>
    </source>
</evidence>
<evidence type="ECO:0000256" key="6">
    <source>
        <dbReference type="ARBA" id="ARBA00023273"/>
    </source>
</evidence>
<dbReference type="GO" id="GO:0036064">
    <property type="term" value="C:ciliary basal body"/>
    <property type="evidence" value="ECO:0007669"/>
    <property type="project" value="TreeGrafter"/>
</dbReference>
<evidence type="ECO:0000256" key="3">
    <source>
        <dbReference type="ARBA" id="ARBA00014087"/>
    </source>
</evidence>
<keyword evidence="11" id="KW-1185">Reference proteome</keyword>
<sequence length="347" mass="40301">LNFQYSALEKEKKDIVEYLKRSLMKKEDEVDELTELLESQRQAADNDRDSLQLQHSLLRQELQDRIEELNAENTTLVMRLANLEEFQKQKEQLASNMESLEKQLANQNEEHKAAIHSLEMKALLEKKRLEKEMESHVAAMAAEVQHLVDQKVPETTRLALQENSEVKAQISQLSEQTHVLMEENSALRDRKSRLSVDVDILEQMLSETSRKSCIRKKVRVTDIHLLIIWAHCGIGSSGCCSFRIDIYTSILYTSSSLYQVVEQLTEKCQQLKAELNDCKRELESRMKSIMQEAAIALRQALMVKQKKVRNIWTHKHFQGKVVSYLSPLAEFYFIFALLLLLFFCDRG</sequence>
<feature type="transmembrane region" description="Helical" evidence="8">
    <location>
        <begin position="324"/>
        <end position="344"/>
    </location>
</feature>
<dbReference type="AlphaFoldDB" id="A0A8D0DB49"/>
<name>A0A8D0DB49_SANLU</name>
<protein>
    <recommendedName>
        <fullName evidence="3">Cilia- and flagella-associated protein 157</fullName>
    </recommendedName>
</protein>
<dbReference type="Proteomes" id="UP000694568">
    <property type="component" value="Unplaced"/>
</dbReference>
<dbReference type="PANTHER" id="PTHR31954">
    <property type="entry name" value="CILIA- AND FLAGELLA-ASSOCIATED PROTEIN 157"/>
    <property type="match status" value="1"/>
</dbReference>
<reference evidence="10" key="1">
    <citation type="submission" date="2025-08" db="UniProtKB">
        <authorList>
            <consortium name="Ensembl"/>
        </authorList>
    </citation>
    <scope>IDENTIFICATION</scope>
</reference>
<keyword evidence="6" id="KW-0966">Cell projection</keyword>
<feature type="coiled-coil region" evidence="7">
    <location>
        <begin position="16"/>
        <end position="121"/>
    </location>
</feature>
<keyword evidence="5" id="KW-0969">Cilium</keyword>
<dbReference type="Ensembl" id="ENSSLUT00000047881.1">
    <property type="protein sequence ID" value="ENSSLUP00000046449.1"/>
    <property type="gene ID" value="ENSSLUG00000020444.1"/>
</dbReference>
<keyword evidence="4 7" id="KW-0175">Coiled coil</keyword>
<comment type="similarity">
    <text evidence="2">Belongs to the CFAP157 family.</text>
</comment>
<dbReference type="InterPro" id="IPR032777">
    <property type="entry name" value="DUF4515"/>
</dbReference>
<evidence type="ECO:0000256" key="5">
    <source>
        <dbReference type="ARBA" id="ARBA00023069"/>
    </source>
</evidence>
<keyword evidence="8" id="KW-1133">Transmembrane helix</keyword>
<evidence type="ECO:0000256" key="7">
    <source>
        <dbReference type="SAM" id="Coils"/>
    </source>
</evidence>
<evidence type="ECO:0000313" key="10">
    <source>
        <dbReference type="Ensembl" id="ENSSLUP00000046449.1"/>
    </source>
</evidence>
<dbReference type="InterPro" id="IPR038844">
    <property type="entry name" value="CFAP157"/>
</dbReference>
<dbReference type="PANTHER" id="PTHR31954:SF1">
    <property type="entry name" value="CILIA- AND FLAGELLA-ASSOCIATED PROTEIN 157"/>
    <property type="match status" value="1"/>
</dbReference>
<comment type="subcellular location">
    <subcellularLocation>
        <location evidence="1">Cell projection</location>
        <location evidence="1">Cilium</location>
    </subcellularLocation>
</comment>
<keyword evidence="8" id="KW-0472">Membrane</keyword>
<evidence type="ECO:0000256" key="4">
    <source>
        <dbReference type="ARBA" id="ARBA00023054"/>
    </source>
</evidence>
<evidence type="ECO:0000259" key="9">
    <source>
        <dbReference type="Pfam" id="PF14988"/>
    </source>
</evidence>
<accession>A0A8D0DB49</accession>
<feature type="domain" description="DUF4515" evidence="9">
    <location>
        <begin position="11"/>
        <end position="195"/>
    </location>
</feature>
<dbReference type="GO" id="GO:0007288">
    <property type="term" value="P:sperm axoneme assembly"/>
    <property type="evidence" value="ECO:0007669"/>
    <property type="project" value="TreeGrafter"/>
</dbReference>